<dbReference type="OrthoDB" id="2685893at2759"/>
<organism evidence="1 2">
    <name type="scientific">Pisolithus microcarpus 441</name>
    <dbReference type="NCBI Taxonomy" id="765257"/>
    <lineage>
        <taxon>Eukaryota</taxon>
        <taxon>Fungi</taxon>
        <taxon>Dikarya</taxon>
        <taxon>Basidiomycota</taxon>
        <taxon>Agaricomycotina</taxon>
        <taxon>Agaricomycetes</taxon>
        <taxon>Agaricomycetidae</taxon>
        <taxon>Boletales</taxon>
        <taxon>Sclerodermatineae</taxon>
        <taxon>Pisolithaceae</taxon>
        <taxon>Pisolithus</taxon>
    </lineage>
</organism>
<reference evidence="1 2" key="1">
    <citation type="submission" date="2014-04" db="EMBL/GenBank/DDBJ databases">
        <authorList>
            <consortium name="DOE Joint Genome Institute"/>
            <person name="Kuo A."/>
            <person name="Kohler A."/>
            <person name="Costa M.D."/>
            <person name="Nagy L.G."/>
            <person name="Floudas D."/>
            <person name="Copeland A."/>
            <person name="Barry K.W."/>
            <person name="Cichocki N."/>
            <person name="Veneault-Fourrey C."/>
            <person name="LaButti K."/>
            <person name="Lindquist E.A."/>
            <person name="Lipzen A."/>
            <person name="Lundell T."/>
            <person name="Morin E."/>
            <person name="Murat C."/>
            <person name="Sun H."/>
            <person name="Tunlid A."/>
            <person name="Henrissat B."/>
            <person name="Grigoriev I.V."/>
            <person name="Hibbett D.S."/>
            <person name="Martin F."/>
            <person name="Nordberg H.P."/>
            <person name="Cantor M.N."/>
            <person name="Hua S.X."/>
        </authorList>
    </citation>
    <scope>NUCLEOTIDE SEQUENCE [LARGE SCALE GENOMIC DNA]</scope>
    <source>
        <strain evidence="1 2">441</strain>
    </source>
</reference>
<name>A0A0C9ZHU0_9AGAM</name>
<keyword evidence="2" id="KW-1185">Reference proteome</keyword>
<dbReference type="Proteomes" id="UP000054018">
    <property type="component" value="Unassembled WGS sequence"/>
</dbReference>
<accession>A0A0C9ZHU0</accession>
<feature type="non-terminal residue" evidence="1">
    <location>
        <position position="1"/>
    </location>
</feature>
<dbReference type="HOGENOM" id="CLU_2910586_0_0_1"/>
<proteinExistence type="predicted"/>
<evidence type="ECO:0000313" key="2">
    <source>
        <dbReference type="Proteomes" id="UP000054018"/>
    </source>
</evidence>
<evidence type="ECO:0000313" key="1">
    <source>
        <dbReference type="EMBL" id="KIK25544.1"/>
    </source>
</evidence>
<dbReference type="AlphaFoldDB" id="A0A0C9ZHU0"/>
<protein>
    <submittedName>
        <fullName evidence="1">Uncharacterized protein</fullName>
    </submittedName>
</protein>
<dbReference type="STRING" id="765257.A0A0C9ZHU0"/>
<gene>
    <name evidence="1" type="ORF">PISMIDRAFT_57732</name>
</gene>
<dbReference type="EMBL" id="KN833707">
    <property type="protein sequence ID" value="KIK25544.1"/>
    <property type="molecule type" value="Genomic_DNA"/>
</dbReference>
<reference evidence="2" key="2">
    <citation type="submission" date="2015-01" db="EMBL/GenBank/DDBJ databases">
        <title>Evolutionary Origins and Diversification of the Mycorrhizal Mutualists.</title>
        <authorList>
            <consortium name="DOE Joint Genome Institute"/>
            <consortium name="Mycorrhizal Genomics Consortium"/>
            <person name="Kohler A."/>
            <person name="Kuo A."/>
            <person name="Nagy L.G."/>
            <person name="Floudas D."/>
            <person name="Copeland A."/>
            <person name="Barry K.W."/>
            <person name="Cichocki N."/>
            <person name="Veneault-Fourrey C."/>
            <person name="LaButti K."/>
            <person name="Lindquist E.A."/>
            <person name="Lipzen A."/>
            <person name="Lundell T."/>
            <person name="Morin E."/>
            <person name="Murat C."/>
            <person name="Riley R."/>
            <person name="Ohm R."/>
            <person name="Sun H."/>
            <person name="Tunlid A."/>
            <person name="Henrissat B."/>
            <person name="Grigoriev I.V."/>
            <person name="Hibbett D.S."/>
            <person name="Martin F."/>
        </authorList>
    </citation>
    <scope>NUCLEOTIDE SEQUENCE [LARGE SCALE GENOMIC DNA]</scope>
    <source>
        <strain evidence="2">441</strain>
    </source>
</reference>
<feature type="non-terminal residue" evidence="1">
    <location>
        <position position="63"/>
    </location>
</feature>
<sequence length="63" mass="7314">EMEVLLSQDSDLYLEELCIWLAIQHNILISTSALSWTLNSVGLSRKMLQKLASERNELYRAEF</sequence>